<dbReference type="AlphaFoldDB" id="A0A4D7AMS0"/>
<feature type="transmembrane region" description="Helical" evidence="1">
    <location>
        <begin position="190"/>
        <end position="208"/>
    </location>
</feature>
<evidence type="ECO:0000256" key="1">
    <source>
        <dbReference type="SAM" id="Phobius"/>
    </source>
</evidence>
<keyword evidence="1" id="KW-0812">Transmembrane</keyword>
<dbReference type="InterPro" id="IPR025962">
    <property type="entry name" value="SdpI/YhfL"/>
</dbReference>
<keyword evidence="3" id="KW-1185">Reference proteome</keyword>
<proteinExistence type="predicted"/>
<accession>A0A4D7AMS0</accession>
<dbReference type="Proteomes" id="UP000298642">
    <property type="component" value="Chromosome"/>
</dbReference>
<dbReference type="Pfam" id="PF13630">
    <property type="entry name" value="SdpI"/>
    <property type="match status" value="1"/>
</dbReference>
<name>A0A4D7AMS0_9FIRM</name>
<feature type="transmembrane region" description="Helical" evidence="1">
    <location>
        <begin position="73"/>
        <end position="93"/>
    </location>
</feature>
<dbReference type="EMBL" id="CP034413">
    <property type="protein sequence ID" value="QCI58881.1"/>
    <property type="molecule type" value="Genomic_DNA"/>
</dbReference>
<organism evidence="2 3">
    <name type="scientific">Dysosmobacter welbionis</name>
    <dbReference type="NCBI Taxonomy" id="2093857"/>
    <lineage>
        <taxon>Bacteria</taxon>
        <taxon>Bacillati</taxon>
        <taxon>Bacillota</taxon>
        <taxon>Clostridia</taxon>
        <taxon>Eubacteriales</taxon>
        <taxon>Oscillospiraceae</taxon>
        <taxon>Dysosmobacter</taxon>
    </lineage>
</organism>
<keyword evidence="1" id="KW-1133">Transmembrane helix</keyword>
<protein>
    <submittedName>
        <fullName evidence="2">SdpI family protein</fullName>
    </submittedName>
</protein>
<evidence type="ECO:0000313" key="2">
    <source>
        <dbReference type="EMBL" id="QCI58881.1"/>
    </source>
</evidence>
<feature type="transmembrane region" description="Helical" evidence="1">
    <location>
        <begin position="214"/>
        <end position="231"/>
    </location>
</feature>
<feature type="transmembrane region" description="Helical" evidence="1">
    <location>
        <begin position="114"/>
        <end position="132"/>
    </location>
</feature>
<dbReference type="GeneID" id="89521986"/>
<sequence>MSNRKKREALPRDLEIRGAEIFGKHLSPEKQRALLIVTLTACALPMILGVRMWDRIPEIVETGLIGPGGQDDSLPRWAVALLLPGLMCLLEAVAQFMLLQYQKRMKIPPAFNRLMGRWGFPTISLLFCSGAILETSGQGLSLNFYTPCILGLVLMLLGSHMFDCTEDAKLALRFSFTVNNPPLWKEVHRFAGWLWMLAGLVVAAGAMVTSETTFFSALLALVVLVVPMIYGRSRAGQANG</sequence>
<gene>
    <name evidence="2" type="ORF">EIO64_06280</name>
</gene>
<reference evidence="3" key="1">
    <citation type="submission" date="2018-12" db="EMBL/GenBank/DDBJ databases">
        <title>Dusodibacter welbiota gen. nov., sp. nov., isolated from human faeces and emended description of the Oscillibacter genus.</title>
        <authorList>
            <person name="Le Roy T."/>
            <person name="Van der Smissen P."/>
            <person name="Delzenne N."/>
            <person name="Muccioli G."/>
            <person name="Collet J.F."/>
            <person name="Cani P.D."/>
        </authorList>
    </citation>
    <scope>NUCLEOTIDE SEQUENCE [LARGE SCALE GENOMIC DNA]</scope>
    <source>
        <strain evidence="3">J115</strain>
    </source>
</reference>
<keyword evidence="1" id="KW-0472">Membrane</keyword>
<dbReference type="KEGG" id="obj:EIO64_06280"/>
<evidence type="ECO:0000313" key="3">
    <source>
        <dbReference type="Proteomes" id="UP000298642"/>
    </source>
</evidence>
<feature type="transmembrane region" description="Helical" evidence="1">
    <location>
        <begin position="144"/>
        <end position="162"/>
    </location>
</feature>
<dbReference type="RefSeq" id="WP_021748112.1">
    <property type="nucleotide sequence ID" value="NZ_CAUWCU010000041.1"/>
</dbReference>